<organism evidence="1 2">
    <name type="scientific">Kordia periserrulae</name>
    <dbReference type="NCBI Taxonomy" id="701523"/>
    <lineage>
        <taxon>Bacteria</taxon>
        <taxon>Pseudomonadati</taxon>
        <taxon>Bacteroidota</taxon>
        <taxon>Flavobacteriia</taxon>
        <taxon>Flavobacteriales</taxon>
        <taxon>Flavobacteriaceae</taxon>
        <taxon>Kordia</taxon>
    </lineage>
</organism>
<evidence type="ECO:0000313" key="1">
    <source>
        <dbReference type="EMBL" id="PTX62346.1"/>
    </source>
</evidence>
<name>A0A2T6C1Z3_9FLAO</name>
<gene>
    <name evidence="1" type="ORF">C8N46_103446</name>
</gene>
<comment type="caution">
    <text evidence="1">The sequence shown here is derived from an EMBL/GenBank/DDBJ whole genome shotgun (WGS) entry which is preliminary data.</text>
</comment>
<dbReference type="OrthoDB" id="1210671at2"/>
<proteinExistence type="predicted"/>
<dbReference type="AlphaFoldDB" id="A0A2T6C1Z3"/>
<protein>
    <submittedName>
        <fullName evidence="1">Uncharacterized protein</fullName>
    </submittedName>
</protein>
<sequence length="1166" mass="132569">MAINNYNPKSHFFVDHSVIKDTVDDTTPENIAIKTSDSFGPVKGDESNKYRTTSVIRTITPTTVSKVFAICNGHILIQPQIGDDTKVNFILKPSETYAPFKIKYFIYRGVNKGDLINNNILQAVNDSDPNQPLFLKKIWQQFIDFNQPLYDAGIIDTPPETFPSFLIGYGADNQTDDTLISSIFFNVENNIDFFQLPKCNKGEYLGNFTGEIGLDIVLDYGDYELDYEEQLFKLDLEYARKKQHIFDITTVTGAVKQKRYREHIHQFIDAAAFWGSHIDAGEITLFNDAVPKTNVDDIYGSIVSKYQTKSKLYLYIQGERGRSYNYHSNSGQVSLDIQGTSPSTLVDYKTDDWPILIKTISPNPTEIKEFQFSFHYNIDASIHYTDIYLSAFCSFPNWGSENFITTNQLLITTNPFPGSPNHVRPHIPTRSGQSKLIQKIPAKSIGVSGNFNLVSNLLSIVVNENQPVNFLNFYDDLWQTNIKEVFTLPVGASNLCHWSSQIQNKSVELSGINIKDVTVNTRMIVDLGKNSAGTIEERKLYQIIYNNVTDENKDFHTQRGLNSAFEKNLQKSNYGSVFFDSPNCRIYKGTLDDGGTIIDTLHLVNEDHYNNKRKIIQLGVLSKEYNKLVYDSETIPDTSASGYIPFINDPANVYFHLEEDTSVPTSKIYRKFKLGLKYEDSTGTLATKFPTTDIFVYTVDDFTFFSEKYAMYQEFYEEVPKAKVQFKLKSSYSGEFGFDWMRIGDTFADGDIDYSNHVGKLYSDPAHTSVVLSRNSYSGHFKIHNELYKKLEFEYNPYPIQFENNNDIEKYFVPLLTIYPPYISPTPPIPDLDRQAIFTAPYDDDVNRVAELRLRINIREEPDILEFEYDSSLLNVSPLVINKNTGNRWINITITSLREFSIEQLIKVVAYYTDSSGVLDTMGKIVGLLRVKPNSKALRASKRVVIIPVKTHINGSASKSLTNTELEDEALVLKKFLRQILITPIIETFELDLSSNATFNSDYITNHNGQNKIIREDLSNPALPTGKLQDFLIAQNVPGTANTIANEYPPNDYFKLFYFKESGGKIDSGGNYIGLNGFTDPKSHVLSTINFVTANEVTPVHEFLHTANVEHSFTAYEASKYAKFTFEPKLTENILDYSHGSPSYFDRISLWDWQGRIAFSASDVEP</sequence>
<reference evidence="1 2" key="1">
    <citation type="submission" date="2018-04" db="EMBL/GenBank/DDBJ databases">
        <title>Genomic Encyclopedia of Archaeal and Bacterial Type Strains, Phase II (KMG-II): from individual species to whole genera.</title>
        <authorList>
            <person name="Goeker M."/>
        </authorList>
    </citation>
    <scope>NUCLEOTIDE SEQUENCE [LARGE SCALE GENOMIC DNA]</scope>
    <source>
        <strain evidence="1 2">DSM 25731</strain>
    </source>
</reference>
<accession>A0A2T6C1Z3</accession>
<dbReference type="Proteomes" id="UP000244090">
    <property type="component" value="Unassembled WGS sequence"/>
</dbReference>
<evidence type="ECO:0000313" key="2">
    <source>
        <dbReference type="Proteomes" id="UP000244090"/>
    </source>
</evidence>
<keyword evidence="2" id="KW-1185">Reference proteome</keyword>
<dbReference type="EMBL" id="QBKT01000003">
    <property type="protein sequence ID" value="PTX62346.1"/>
    <property type="molecule type" value="Genomic_DNA"/>
</dbReference>
<dbReference type="RefSeq" id="WP_108114546.1">
    <property type="nucleotide sequence ID" value="NZ_QBKT01000003.1"/>
</dbReference>